<sequence>MNRTTKQIWLACALLGFGVLAAVFASLQIKQSMEADALRQFSFTCDQVALKIKERLGAYALTLRGGAALLNASDAVTRQDWRAYTEILSVQGSIPGVQGIGFAQVITPDQLSDHIARIRREGFPDYSLSPSGDRAIYTAVVYIEPFRDRNLRAFGYDMFSEPVRRTAMEQARDTGEAALSGKVELVQETSVEVQAGTLMYVPVYRKGMAHDTVEHRRAALNGWVYAPYRMNDLMAGILGDWQHREGQAINLQIYDGPQATPASLLFTSKIVATPDMQVLLQQQRTIDFNGRQWLLAFDRMGATFDIGYAPAWTALFGGVAFSILLFGLMLSVINTQVNAAGIANNLTQEIRRREQLLAESEYRWRFALEGAGDGVWDWSLADNTVFFSRRWKEMLGFSEDEIGNSLDEWKKRVHPSDIAETLLTLQAYFEGGIPLYATEHRVICKDGSYKWMLDRGVVVSRSDDGKPLRMIGTHTDITERKLLEDELRQSQTELQEAQRIAQVGSWQLDLVTNQVHWTEELYRIYGLNSKSPPPDYTEQFRLFTPSSWNKVNNAIAKAKSLGIPYELELETIRADGAHGWLWARGEAVRDESGAIVGLHGVAADITERKQAELMLKTANTENQRFRDALDHVSSYIYMKDTQFRYVYANRPTLELFGCSADELVGCDDSRFFPPDTIKQLREIDSRVFKGEQTTEEVEVIYAEGGRRVYLEVKTPIYEDGESRAIWGLMGISTDITALKENEQYLEHVAHYDALTGLPNRVLLADRLHQAMTQAQRRGRQLAVAYIDLDGFKAINDSHGHDAGDQLLMSVATNMKQALREGDTLARLGGDEFVAVLLDLADSEHSITMLTRLLTAAAEPVHFGALLLQVSASVGVTFYPQQQDDVDADQLLRQADQAMYQAKLAGKNSYHIFDTEQDRLTRGHHESLERIRHALAEREFVLYYQPKVNMRKGTVIGVEALIRWQHPDRGLLPPAVFLPVIEDHPLAVELGEWVIDTALTQLECWREGGLNIPVSVNVGARQLQQGDFVERLRTLLARYPGIKPFSLELEVLETSALADLVQISQLMEDCRDIGVSFALDDFGTGYSSLTYLKRLSADMLKIDQSFVRDMLEDPEDLAILEGVLGLAAAFRRQAIAEGVETVEHGEMLLQLGCELAQGYGIARPMPADELPEWTAVWKPDPCWFGLKAINRADLPLLYAGAELRAWADAFEVSLAGERNAPPTLDHHQCRFGKWLDSGGLAGRGSPSARQTIESLHRQVHELAAELGNLKTQGQGYEAKMGLGEFHRLKDALLKCLYALWRKG</sequence>
<feature type="domain" description="GGDEF" evidence="10">
    <location>
        <begin position="779"/>
        <end position="914"/>
    </location>
</feature>
<dbReference type="SMART" id="SM00091">
    <property type="entry name" value="PAS"/>
    <property type="match status" value="2"/>
</dbReference>
<dbReference type="Gene3D" id="3.30.450.350">
    <property type="entry name" value="CHASE domain"/>
    <property type="match status" value="1"/>
</dbReference>
<dbReference type="GO" id="GO:0016020">
    <property type="term" value="C:membrane"/>
    <property type="evidence" value="ECO:0007669"/>
    <property type="project" value="UniProtKB-SubCell"/>
</dbReference>
<dbReference type="PROSITE" id="PS50112">
    <property type="entry name" value="PAS"/>
    <property type="match status" value="2"/>
</dbReference>
<dbReference type="SMART" id="SM00267">
    <property type="entry name" value="GGDEF"/>
    <property type="match status" value="1"/>
</dbReference>
<dbReference type="Pfam" id="PF00563">
    <property type="entry name" value="EAL"/>
    <property type="match status" value="1"/>
</dbReference>
<dbReference type="InterPro" id="IPR001610">
    <property type="entry name" value="PAC"/>
</dbReference>
<dbReference type="InterPro" id="IPR035965">
    <property type="entry name" value="PAS-like_dom_sf"/>
</dbReference>
<dbReference type="InterPro" id="IPR042240">
    <property type="entry name" value="CHASE_sf"/>
</dbReference>
<dbReference type="PROSITE" id="PS50839">
    <property type="entry name" value="CHASE"/>
    <property type="match status" value="1"/>
</dbReference>
<dbReference type="PROSITE" id="PS50113">
    <property type="entry name" value="PAC"/>
    <property type="match status" value="3"/>
</dbReference>
<evidence type="ECO:0000256" key="5">
    <source>
        <dbReference type="ARBA" id="ARBA00023136"/>
    </source>
</evidence>
<dbReference type="InterPro" id="IPR043128">
    <property type="entry name" value="Rev_trsase/Diguanyl_cyclase"/>
</dbReference>
<dbReference type="Gene3D" id="1.20.120.30">
    <property type="entry name" value="Aspartate receptor, ligand-binding domain"/>
    <property type="match status" value="1"/>
</dbReference>
<dbReference type="InterPro" id="IPR006189">
    <property type="entry name" value="CHASE_dom"/>
</dbReference>
<organism evidence="11 12">
    <name type="scientific">Methylobacter tundripaludum</name>
    <dbReference type="NCBI Taxonomy" id="173365"/>
    <lineage>
        <taxon>Bacteria</taxon>
        <taxon>Pseudomonadati</taxon>
        <taxon>Pseudomonadota</taxon>
        <taxon>Gammaproteobacteria</taxon>
        <taxon>Methylococcales</taxon>
        <taxon>Methylococcaceae</taxon>
        <taxon>Methylobacter</taxon>
    </lineage>
</organism>
<dbReference type="RefSeq" id="WP_104422054.1">
    <property type="nucleotide sequence ID" value="NZ_PTIY01000001.1"/>
</dbReference>
<feature type="domain" description="PAC" evidence="7">
    <location>
        <begin position="565"/>
        <end position="617"/>
    </location>
</feature>
<dbReference type="PANTHER" id="PTHR44757">
    <property type="entry name" value="DIGUANYLATE CYCLASE DGCP"/>
    <property type="match status" value="1"/>
</dbReference>
<dbReference type="InterPro" id="IPR001633">
    <property type="entry name" value="EAL_dom"/>
</dbReference>
<keyword evidence="3" id="KW-0812">Transmembrane</keyword>
<keyword evidence="5" id="KW-0472">Membrane</keyword>
<dbReference type="CDD" id="cd00130">
    <property type="entry name" value="PAS"/>
    <property type="match status" value="2"/>
</dbReference>
<feature type="domain" description="EAL" evidence="9">
    <location>
        <begin position="923"/>
        <end position="1177"/>
    </location>
</feature>
<feature type="domain" description="PAS" evidence="6">
    <location>
        <begin position="621"/>
        <end position="691"/>
    </location>
</feature>
<dbReference type="InterPro" id="IPR029787">
    <property type="entry name" value="Nucleotide_cyclase"/>
</dbReference>
<dbReference type="SMART" id="SM00052">
    <property type="entry name" value="EAL"/>
    <property type="match status" value="1"/>
</dbReference>
<evidence type="ECO:0000256" key="2">
    <source>
        <dbReference type="ARBA" id="ARBA00004370"/>
    </source>
</evidence>
<comment type="cofactor">
    <cofactor evidence="1">
        <name>Mg(2+)</name>
        <dbReference type="ChEBI" id="CHEBI:18420"/>
    </cofactor>
</comment>
<evidence type="ECO:0000313" key="11">
    <source>
        <dbReference type="EMBL" id="PPK73651.1"/>
    </source>
</evidence>
<evidence type="ECO:0000259" key="9">
    <source>
        <dbReference type="PROSITE" id="PS50883"/>
    </source>
</evidence>
<evidence type="ECO:0000259" key="6">
    <source>
        <dbReference type="PROSITE" id="PS50112"/>
    </source>
</evidence>
<accession>A0A2S6H891</accession>
<feature type="domain" description="PAC" evidence="7">
    <location>
        <begin position="436"/>
        <end position="489"/>
    </location>
</feature>
<keyword evidence="4" id="KW-1133">Transmembrane helix</keyword>
<dbReference type="SMART" id="SM00086">
    <property type="entry name" value="PAC"/>
    <property type="match status" value="3"/>
</dbReference>
<dbReference type="InterPro" id="IPR000700">
    <property type="entry name" value="PAS-assoc_C"/>
</dbReference>
<evidence type="ECO:0000259" key="10">
    <source>
        <dbReference type="PROSITE" id="PS50887"/>
    </source>
</evidence>
<evidence type="ECO:0000256" key="3">
    <source>
        <dbReference type="ARBA" id="ARBA00022692"/>
    </source>
</evidence>
<dbReference type="SMART" id="SM01079">
    <property type="entry name" value="CHASE"/>
    <property type="match status" value="1"/>
</dbReference>
<dbReference type="PROSITE" id="PS50887">
    <property type="entry name" value="GGDEF"/>
    <property type="match status" value="1"/>
</dbReference>
<dbReference type="InterPro" id="IPR013655">
    <property type="entry name" value="PAS_fold_3"/>
</dbReference>
<evidence type="ECO:0000256" key="1">
    <source>
        <dbReference type="ARBA" id="ARBA00001946"/>
    </source>
</evidence>
<dbReference type="Proteomes" id="UP000238071">
    <property type="component" value="Unassembled WGS sequence"/>
</dbReference>
<dbReference type="FunFam" id="3.30.70.270:FF:000001">
    <property type="entry name" value="Diguanylate cyclase domain protein"/>
    <property type="match status" value="1"/>
</dbReference>
<dbReference type="InterPro" id="IPR035919">
    <property type="entry name" value="EAL_sf"/>
</dbReference>
<dbReference type="InterPro" id="IPR000014">
    <property type="entry name" value="PAS"/>
</dbReference>
<evidence type="ECO:0000313" key="12">
    <source>
        <dbReference type="Proteomes" id="UP000238071"/>
    </source>
</evidence>
<dbReference type="Gene3D" id="3.20.20.450">
    <property type="entry name" value="EAL domain"/>
    <property type="match status" value="1"/>
</dbReference>
<dbReference type="InterPro" id="IPR052155">
    <property type="entry name" value="Biofilm_reg_signaling"/>
</dbReference>
<dbReference type="EMBL" id="PTIY01000001">
    <property type="protein sequence ID" value="PPK73651.1"/>
    <property type="molecule type" value="Genomic_DNA"/>
</dbReference>
<dbReference type="PANTHER" id="PTHR44757:SF2">
    <property type="entry name" value="BIOFILM ARCHITECTURE MAINTENANCE PROTEIN MBAA"/>
    <property type="match status" value="1"/>
</dbReference>
<dbReference type="Pfam" id="PF08448">
    <property type="entry name" value="PAS_4"/>
    <property type="match status" value="1"/>
</dbReference>
<proteinExistence type="predicted"/>
<dbReference type="CDD" id="cd01949">
    <property type="entry name" value="GGDEF"/>
    <property type="match status" value="1"/>
</dbReference>
<dbReference type="NCBIfam" id="TIGR00229">
    <property type="entry name" value="sensory_box"/>
    <property type="match status" value="3"/>
</dbReference>
<dbReference type="InterPro" id="IPR000160">
    <property type="entry name" value="GGDEF_dom"/>
</dbReference>
<dbReference type="NCBIfam" id="TIGR00254">
    <property type="entry name" value="GGDEF"/>
    <property type="match status" value="1"/>
</dbReference>
<dbReference type="Gene3D" id="3.30.70.270">
    <property type="match status" value="1"/>
</dbReference>
<dbReference type="InterPro" id="IPR013656">
    <property type="entry name" value="PAS_4"/>
</dbReference>
<comment type="caution">
    <text evidence="11">The sequence shown here is derived from an EMBL/GenBank/DDBJ whole genome shotgun (WGS) entry which is preliminary data.</text>
</comment>
<dbReference type="Pfam" id="PF00990">
    <property type="entry name" value="GGDEF"/>
    <property type="match status" value="1"/>
</dbReference>
<dbReference type="GO" id="GO:0007165">
    <property type="term" value="P:signal transduction"/>
    <property type="evidence" value="ECO:0007669"/>
    <property type="project" value="UniProtKB-ARBA"/>
</dbReference>
<dbReference type="Pfam" id="PF13682">
    <property type="entry name" value="CZB"/>
    <property type="match status" value="1"/>
</dbReference>
<feature type="domain" description="PAS" evidence="6">
    <location>
        <begin position="360"/>
        <end position="432"/>
    </location>
</feature>
<feature type="domain" description="PAC" evidence="7">
    <location>
        <begin position="693"/>
        <end position="747"/>
    </location>
</feature>
<comment type="subcellular location">
    <subcellularLocation>
        <location evidence="2">Membrane</location>
    </subcellularLocation>
</comment>
<dbReference type="SUPFAM" id="SSF55785">
    <property type="entry name" value="PYP-like sensor domain (PAS domain)"/>
    <property type="match status" value="3"/>
</dbReference>
<keyword evidence="12" id="KW-1185">Reference proteome</keyword>
<dbReference type="Pfam" id="PF08447">
    <property type="entry name" value="PAS_3"/>
    <property type="match status" value="2"/>
</dbReference>
<dbReference type="GO" id="GO:0003824">
    <property type="term" value="F:catalytic activity"/>
    <property type="evidence" value="ECO:0007669"/>
    <property type="project" value="UniProtKB-ARBA"/>
</dbReference>
<evidence type="ECO:0000259" key="8">
    <source>
        <dbReference type="PROSITE" id="PS50839"/>
    </source>
</evidence>
<dbReference type="Pfam" id="PF03924">
    <property type="entry name" value="CHASE"/>
    <property type="match status" value="1"/>
</dbReference>
<dbReference type="OrthoDB" id="8553030at2"/>
<dbReference type="PROSITE" id="PS50883">
    <property type="entry name" value="EAL"/>
    <property type="match status" value="1"/>
</dbReference>
<protein>
    <submittedName>
        <fullName evidence="11">PAS domain S-box-containing protein/diguanylate cyclase (GGDEF)-like protein</fullName>
    </submittedName>
</protein>
<evidence type="ECO:0000256" key="4">
    <source>
        <dbReference type="ARBA" id="ARBA00022989"/>
    </source>
</evidence>
<gene>
    <name evidence="11" type="ORF">B0F88_101181</name>
</gene>
<name>A0A2S6H891_9GAMM</name>
<feature type="domain" description="CHASE" evidence="8">
    <location>
        <begin position="72"/>
        <end position="296"/>
    </location>
</feature>
<dbReference type="Gene3D" id="3.30.450.20">
    <property type="entry name" value="PAS domain"/>
    <property type="match status" value="3"/>
</dbReference>
<dbReference type="SUPFAM" id="SSF141868">
    <property type="entry name" value="EAL domain-like"/>
    <property type="match status" value="1"/>
</dbReference>
<dbReference type="CDD" id="cd01948">
    <property type="entry name" value="EAL"/>
    <property type="match status" value="1"/>
</dbReference>
<dbReference type="Gene3D" id="2.10.70.100">
    <property type="match status" value="1"/>
</dbReference>
<dbReference type="InterPro" id="IPR025991">
    <property type="entry name" value="Chemoreceptor_zinc-bind_dom"/>
</dbReference>
<reference evidence="11 12" key="1">
    <citation type="submission" date="2018-02" db="EMBL/GenBank/DDBJ databases">
        <title>Subsurface microbial communities from deep shales in Ohio and West Virginia, USA.</title>
        <authorList>
            <person name="Wrighton K."/>
        </authorList>
    </citation>
    <scope>NUCLEOTIDE SEQUENCE [LARGE SCALE GENOMIC DNA]</scope>
    <source>
        <strain evidence="11 12">OWC-G53F</strain>
    </source>
</reference>
<evidence type="ECO:0000259" key="7">
    <source>
        <dbReference type="PROSITE" id="PS50113"/>
    </source>
</evidence>
<dbReference type="SUPFAM" id="SSF55073">
    <property type="entry name" value="Nucleotide cyclase"/>
    <property type="match status" value="1"/>
</dbReference>